<proteinExistence type="predicted"/>
<accession>C4FH25</accession>
<dbReference type="EMBL" id="ABYS02000013">
    <property type="protein sequence ID" value="EEP20338.1"/>
    <property type="molecule type" value="Genomic_DNA"/>
</dbReference>
<evidence type="ECO:0000313" key="2">
    <source>
        <dbReference type="Proteomes" id="UP000006408"/>
    </source>
</evidence>
<reference evidence="1" key="1">
    <citation type="submission" date="2009-04" db="EMBL/GenBank/DDBJ databases">
        <authorList>
            <person name="Weinstock G."/>
            <person name="Sodergren E."/>
            <person name="Clifton S."/>
            <person name="Fulton L."/>
            <person name="Fulton B."/>
            <person name="Courtney L."/>
            <person name="Fronick C."/>
            <person name="Harrison M."/>
            <person name="Strong C."/>
            <person name="Farmer C."/>
            <person name="Delahaunty K."/>
            <person name="Markovic C."/>
            <person name="Hall O."/>
            <person name="Minx P."/>
            <person name="Tomlinson C."/>
            <person name="Mitreva M."/>
            <person name="Nelson J."/>
            <person name="Hou S."/>
            <person name="Wollam A."/>
            <person name="Pepin K.H."/>
            <person name="Johnson M."/>
            <person name="Bhonagiri V."/>
            <person name="Nash W.E."/>
            <person name="Warren W."/>
            <person name="Chinwalla A."/>
            <person name="Mardis E.R."/>
            <person name="Wilson R.K."/>
        </authorList>
    </citation>
    <scope>NUCLEOTIDE SEQUENCE [LARGE SCALE GENOMIC DNA]</scope>
    <source>
        <strain evidence="1">DSM 20098</strain>
    </source>
</reference>
<organism evidence="1 2">
    <name type="scientific">Bifidobacterium angulatum DSM 20098 = JCM 7096</name>
    <dbReference type="NCBI Taxonomy" id="518635"/>
    <lineage>
        <taxon>Bacteria</taxon>
        <taxon>Bacillati</taxon>
        <taxon>Actinomycetota</taxon>
        <taxon>Actinomycetes</taxon>
        <taxon>Bifidobacteriales</taxon>
        <taxon>Bifidobacteriaceae</taxon>
        <taxon>Bifidobacterium</taxon>
    </lineage>
</organism>
<dbReference type="Proteomes" id="UP000006408">
    <property type="component" value="Unassembled WGS sequence"/>
</dbReference>
<dbReference type="KEGG" id="bang:BBAG_0230"/>
<dbReference type="AlphaFoldDB" id="C4FH25"/>
<name>C4FH25_9BIFI</name>
<evidence type="ECO:0000313" key="1">
    <source>
        <dbReference type="EMBL" id="EEP20338.1"/>
    </source>
</evidence>
<dbReference type="PATRIC" id="fig|518635.17.peg.236"/>
<keyword evidence="2" id="KW-1185">Reference proteome</keyword>
<protein>
    <submittedName>
        <fullName evidence="1">Uncharacterized protein</fullName>
    </submittedName>
</protein>
<sequence length="42" mass="4802">MLRRPAHRTDAIHVPRPRPFRTRQNISAVFGALHNVSQPTQA</sequence>
<comment type="caution">
    <text evidence="1">The sequence shown here is derived from an EMBL/GenBank/DDBJ whole genome shotgun (WGS) entry which is preliminary data.</text>
</comment>
<gene>
    <name evidence="1" type="ORF">BIFANG_03656</name>
</gene>
<dbReference type="HOGENOM" id="CLU_3247857_0_0_11"/>